<protein>
    <submittedName>
        <fullName evidence="2">Uncharacterized protein</fullName>
    </submittedName>
</protein>
<dbReference type="AlphaFoldDB" id="A0A074ZWE2"/>
<feature type="region of interest" description="Disordered" evidence="1">
    <location>
        <begin position="224"/>
        <end position="243"/>
    </location>
</feature>
<dbReference type="EMBL" id="KL596641">
    <property type="protein sequence ID" value="KER31773.1"/>
    <property type="molecule type" value="Genomic_DNA"/>
</dbReference>
<evidence type="ECO:0000313" key="3">
    <source>
        <dbReference type="Proteomes" id="UP000054324"/>
    </source>
</evidence>
<dbReference type="GeneID" id="20316197"/>
<name>A0A074ZWE2_OPIVI</name>
<accession>A0A074ZWE2</accession>
<evidence type="ECO:0000256" key="1">
    <source>
        <dbReference type="SAM" id="MobiDB-lite"/>
    </source>
</evidence>
<dbReference type="Proteomes" id="UP000054324">
    <property type="component" value="Unassembled WGS sequence"/>
</dbReference>
<dbReference type="OrthoDB" id="68483at2759"/>
<organism evidence="2 3">
    <name type="scientific">Opisthorchis viverrini</name>
    <name type="common">Southeast Asian liver fluke</name>
    <dbReference type="NCBI Taxonomy" id="6198"/>
    <lineage>
        <taxon>Eukaryota</taxon>
        <taxon>Metazoa</taxon>
        <taxon>Spiralia</taxon>
        <taxon>Lophotrochozoa</taxon>
        <taxon>Platyhelminthes</taxon>
        <taxon>Trematoda</taxon>
        <taxon>Digenea</taxon>
        <taxon>Opisthorchiida</taxon>
        <taxon>Opisthorchiata</taxon>
        <taxon>Opisthorchiidae</taxon>
        <taxon>Opisthorchis</taxon>
    </lineage>
</organism>
<keyword evidence="3" id="KW-1185">Reference proteome</keyword>
<dbReference type="KEGG" id="ovi:T265_02009"/>
<proteinExistence type="predicted"/>
<dbReference type="CTD" id="20316197"/>
<evidence type="ECO:0000313" key="2">
    <source>
        <dbReference type="EMBL" id="KER31773.1"/>
    </source>
</evidence>
<gene>
    <name evidence="2" type="ORF">T265_02009</name>
</gene>
<reference evidence="2 3" key="1">
    <citation type="submission" date="2013-11" db="EMBL/GenBank/DDBJ databases">
        <title>Opisthorchis viverrini - life in the bile duct.</title>
        <authorList>
            <person name="Young N.D."/>
            <person name="Nagarajan N."/>
            <person name="Lin S.J."/>
            <person name="Korhonen P.K."/>
            <person name="Jex A.R."/>
            <person name="Hall R.S."/>
            <person name="Safavi-Hemami H."/>
            <person name="Kaewkong W."/>
            <person name="Bertrand D."/>
            <person name="Gao S."/>
            <person name="Seet Q."/>
            <person name="Wongkham S."/>
            <person name="Teh B.T."/>
            <person name="Wongkham C."/>
            <person name="Intapan P.M."/>
            <person name="Maleewong W."/>
            <person name="Yang X."/>
            <person name="Hu M."/>
            <person name="Wang Z."/>
            <person name="Hofmann A."/>
            <person name="Sternberg P.W."/>
            <person name="Tan P."/>
            <person name="Wang J."/>
            <person name="Gasser R.B."/>
        </authorList>
    </citation>
    <scope>NUCLEOTIDE SEQUENCE [LARGE SCALE GENOMIC DNA]</scope>
</reference>
<dbReference type="RefSeq" id="XP_009164421.1">
    <property type="nucleotide sequence ID" value="XM_009166157.1"/>
</dbReference>
<sequence>MPHERGTRAGILPGCPSLDRQIRMAEVGFEPRTFRSVNSRSNHLDNLAPAICIASDCSSSQSVITKFCPKVNLVCKKHSTDNTNNDRSAVTPFRCLAVMPHEGGTRAGMLPGCSSLYGEVEMQRSGSNHQPSDRAAKTVLSRLVTICGFFYGKTKIPTDQLHTIGQGSKTLICTLFTKTGHPSSPELVFFNFPEYSLTPIIHCSNPIKCYKATPQILQQVSVFKRRKANSQEEKHTARTPPHQ</sequence>